<dbReference type="Gene3D" id="3.30.450.20">
    <property type="entry name" value="PAS domain"/>
    <property type="match status" value="4"/>
</dbReference>
<dbReference type="InterPro" id="IPR000700">
    <property type="entry name" value="PAS-assoc_C"/>
</dbReference>
<dbReference type="PRINTS" id="PR00344">
    <property type="entry name" value="BCTRLSENSOR"/>
</dbReference>
<feature type="domain" description="PAS" evidence="12">
    <location>
        <begin position="744"/>
        <end position="801"/>
    </location>
</feature>
<feature type="domain" description="PAC" evidence="13">
    <location>
        <begin position="1108"/>
        <end position="1161"/>
    </location>
</feature>
<dbReference type="GO" id="GO:0016020">
    <property type="term" value="C:membrane"/>
    <property type="evidence" value="ECO:0007669"/>
    <property type="project" value="UniProtKB-SubCell"/>
</dbReference>
<dbReference type="Pfam" id="PF08448">
    <property type="entry name" value="PAS_4"/>
    <property type="match status" value="2"/>
</dbReference>
<proteinExistence type="predicted"/>
<feature type="domain" description="PAS" evidence="12">
    <location>
        <begin position="1037"/>
        <end position="1115"/>
    </location>
</feature>
<dbReference type="CDD" id="cd00082">
    <property type="entry name" value="HisKA"/>
    <property type="match status" value="1"/>
</dbReference>
<dbReference type="Pfam" id="PF00672">
    <property type="entry name" value="HAMP"/>
    <property type="match status" value="1"/>
</dbReference>
<dbReference type="SMART" id="SM00086">
    <property type="entry name" value="PAC"/>
    <property type="match status" value="4"/>
</dbReference>
<evidence type="ECO:0000259" key="14">
    <source>
        <dbReference type="PROSITE" id="PS50885"/>
    </source>
</evidence>
<dbReference type="SMART" id="SM00065">
    <property type="entry name" value="GAF"/>
    <property type="match status" value="2"/>
</dbReference>
<dbReference type="PATRIC" id="fig|380242.3.peg.2266"/>
<keyword evidence="8" id="KW-0067">ATP-binding</keyword>
<dbReference type="InterPro" id="IPR001610">
    <property type="entry name" value="PAC"/>
</dbReference>
<dbReference type="Gene3D" id="6.10.340.10">
    <property type="match status" value="1"/>
</dbReference>
<feature type="domain" description="Histidine kinase" evidence="11">
    <location>
        <begin position="1174"/>
        <end position="1395"/>
    </location>
</feature>
<dbReference type="InterPro" id="IPR005467">
    <property type="entry name" value="His_kinase_dom"/>
</dbReference>
<comment type="subcellular location">
    <subcellularLocation>
        <location evidence="2">Membrane</location>
    </subcellularLocation>
</comment>
<dbReference type="InterPro" id="IPR004358">
    <property type="entry name" value="Sig_transdc_His_kin-like_C"/>
</dbReference>
<evidence type="ECO:0000256" key="3">
    <source>
        <dbReference type="ARBA" id="ARBA00012438"/>
    </source>
</evidence>
<reference evidence="15 16" key="1">
    <citation type="journal article" date="2013" name="BMC Microbiol.">
        <title>Identification of the type II cytochrome c maturation pathway in anammox bacteria by comparative genomics.</title>
        <authorList>
            <person name="Ferousi C."/>
            <person name="Speth D.R."/>
            <person name="Reimann J."/>
            <person name="Op den Camp H.J."/>
            <person name="Allen J.W."/>
            <person name="Keltjens J.T."/>
            <person name="Jetten M.S."/>
        </authorList>
    </citation>
    <scope>NUCLEOTIDE SEQUENCE [LARGE SCALE GENOMIC DNA]</scope>
    <source>
        <strain evidence="15">RU1</strain>
    </source>
</reference>
<dbReference type="PROSITE" id="PS50885">
    <property type="entry name" value="HAMP"/>
    <property type="match status" value="1"/>
</dbReference>
<evidence type="ECO:0000256" key="7">
    <source>
        <dbReference type="ARBA" id="ARBA00022777"/>
    </source>
</evidence>
<dbReference type="Pfam" id="PF02518">
    <property type="entry name" value="HATPase_c"/>
    <property type="match status" value="1"/>
</dbReference>
<keyword evidence="6" id="KW-0547">Nucleotide-binding</keyword>
<dbReference type="InterPro" id="IPR003660">
    <property type="entry name" value="HAMP_dom"/>
</dbReference>
<name>A0A0M2UTU1_9BACT</name>
<keyword evidence="10" id="KW-1133">Transmembrane helix</keyword>
<dbReference type="GO" id="GO:0006355">
    <property type="term" value="P:regulation of DNA-templated transcription"/>
    <property type="evidence" value="ECO:0007669"/>
    <property type="project" value="InterPro"/>
</dbReference>
<protein>
    <recommendedName>
        <fullName evidence="3">histidine kinase</fullName>
        <ecNumber evidence="3">2.7.13.3</ecNumber>
    </recommendedName>
</protein>
<dbReference type="InterPro" id="IPR000014">
    <property type="entry name" value="PAS"/>
</dbReference>
<feature type="domain" description="PAS" evidence="12">
    <location>
        <begin position="620"/>
        <end position="689"/>
    </location>
</feature>
<dbReference type="InterPro" id="IPR013767">
    <property type="entry name" value="PAS_fold"/>
</dbReference>
<dbReference type="InterPro" id="IPR029016">
    <property type="entry name" value="GAF-like_dom_sf"/>
</dbReference>
<keyword evidence="4" id="KW-0597">Phosphoprotein</keyword>
<dbReference type="InterPro" id="IPR036097">
    <property type="entry name" value="HisK_dim/P_sf"/>
</dbReference>
<dbReference type="GO" id="GO:0005524">
    <property type="term" value="F:ATP binding"/>
    <property type="evidence" value="ECO:0007669"/>
    <property type="project" value="UniProtKB-KW"/>
</dbReference>
<dbReference type="PROSITE" id="PS50109">
    <property type="entry name" value="HIS_KIN"/>
    <property type="match status" value="1"/>
</dbReference>
<dbReference type="NCBIfam" id="TIGR00229">
    <property type="entry name" value="sensory_box"/>
    <property type="match status" value="4"/>
</dbReference>
<dbReference type="CDD" id="cd00130">
    <property type="entry name" value="PAS"/>
    <property type="match status" value="4"/>
</dbReference>
<dbReference type="SMART" id="SM00091">
    <property type="entry name" value="PAS"/>
    <property type="match status" value="4"/>
</dbReference>
<evidence type="ECO:0000256" key="1">
    <source>
        <dbReference type="ARBA" id="ARBA00000085"/>
    </source>
</evidence>
<feature type="domain" description="PAC" evidence="13">
    <location>
        <begin position="554"/>
        <end position="619"/>
    </location>
</feature>
<dbReference type="SMART" id="SM00388">
    <property type="entry name" value="HisKA"/>
    <property type="match status" value="1"/>
</dbReference>
<dbReference type="SUPFAM" id="SSF55781">
    <property type="entry name" value="GAF domain-like"/>
    <property type="match status" value="2"/>
</dbReference>
<feature type="transmembrane region" description="Helical" evidence="10">
    <location>
        <begin position="6"/>
        <end position="29"/>
    </location>
</feature>
<comment type="catalytic activity">
    <reaction evidence="1">
        <text>ATP + protein L-histidine = ADP + protein N-phospho-L-histidine.</text>
        <dbReference type="EC" id="2.7.13.3"/>
    </reaction>
</comment>
<evidence type="ECO:0000313" key="16">
    <source>
        <dbReference type="Proteomes" id="UP000034954"/>
    </source>
</evidence>
<dbReference type="PANTHER" id="PTHR43065">
    <property type="entry name" value="SENSOR HISTIDINE KINASE"/>
    <property type="match status" value="1"/>
</dbReference>
<evidence type="ECO:0000256" key="4">
    <source>
        <dbReference type="ARBA" id="ARBA00022553"/>
    </source>
</evidence>
<dbReference type="InterPro" id="IPR003018">
    <property type="entry name" value="GAF"/>
</dbReference>
<evidence type="ECO:0000256" key="8">
    <source>
        <dbReference type="ARBA" id="ARBA00022840"/>
    </source>
</evidence>
<dbReference type="InterPro" id="IPR035965">
    <property type="entry name" value="PAS-like_dom_sf"/>
</dbReference>
<dbReference type="SUPFAM" id="SSF55874">
    <property type="entry name" value="ATPase domain of HSP90 chaperone/DNA topoisomerase II/histidine kinase"/>
    <property type="match status" value="1"/>
</dbReference>
<evidence type="ECO:0000313" key="15">
    <source>
        <dbReference type="EMBL" id="KKO19483.1"/>
    </source>
</evidence>
<dbReference type="InterPro" id="IPR013656">
    <property type="entry name" value="PAS_4"/>
</dbReference>
<accession>A0A0M2UTU1</accession>
<dbReference type="Gene3D" id="3.30.450.40">
    <property type="match status" value="2"/>
</dbReference>
<dbReference type="InterPro" id="IPR003594">
    <property type="entry name" value="HATPase_dom"/>
</dbReference>
<dbReference type="GO" id="GO:0000155">
    <property type="term" value="F:phosphorelay sensor kinase activity"/>
    <property type="evidence" value="ECO:0007669"/>
    <property type="project" value="InterPro"/>
</dbReference>
<dbReference type="Pfam" id="PF00989">
    <property type="entry name" value="PAS"/>
    <property type="match status" value="2"/>
</dbReference>
<dbReference type="PROSITE" id="PS50113">
    <property type="entry name" value="PAC"/>
    <property type="match status" value="3"/>
</dbReference>
<dbReference type="InterPro" id="IPR003661">
    <property type="entry name" value="HisK_dim/P_dom"/>
</dbReference>
<dbReference type="CDD" id="cd06225">
    <property type="entry name" value="HAMP"/>
    <property type="match status" value="1"/>
</dbReference>
<evidence type="ECO:0000256" key="2">
    <source>
        <dbReference type="ARBA" id="ARBA00004370"/>
    </source>
</evidence>
<dbReference type="SUPFAM" id="SSF55785">
    <property type="entry name" value="PYP-like sensor domain (PAS domain)"/>
    <property type="match status" value="4"/>
</dbReference>
<feature type="domain" description="PAS" evidence="12">
    <location>
        <begin position="498"/>
        <end position="568"/>
    </location>
</feature>
<dbReference type="PROSITE" id="PS51257">
    <property type="entry name" value="PROKAR_LIPOPROTEIN"/>
    <property type="match status" value="1"/>
</dbReference>
<evidence type="ECO:0000256" key="9">
    <source>
        <dbReference type="ARBA" id="ARBA00023012"/>
    </source>
</evidence>
<dbReference type="SUPFAM" id="SSF47384">
    <property type="entry name" value="Homodimeric domain of signal transducing histidine kinase"/>
    <property type="match status" value="1"/>
</dbReference>
<dbReference type="SMART" id="SM00304">
    <property type="entry name" value="HAMP"/>
    <property type="match status" value="1"/>
</dbReference>
<dbReference type="InterPro" id="IPR036890">
    <property type="entry name" value="HATPase_C_sf"/>
</dbReference>
<dbReference type="Pfam" id="PF01590">
    <property type="entry name" value="GAF"/>
    <property type="match status" value="1"/>
</dbReference>
<dbReference type="EMBL" id="LAQJ01000189">
    <property type="protein sequence ID" value="KKO19483.1"/>
    <property type="molecule type" value="Genomic_DNA"/>
</dbReference>
<dbReference type="Pfam" id="PF00512">
    <property type="entry name" value="HisKA"/>
    <property type="match status" value="1"/>
</dbReference>
<keyword evidence="10" id="KW-0472">Membrane</keyword>
<evidence type="ECO:0000256" key="5">
    <source>
        <dbReference type="ARBA" id="ARBA00022679"/>
    </source>
</evidence>
<evidence type="ECO:0000259" key="13">
    <source>
        <dbReference type="PROSITE" id="PS50113"/>
    </source>
</evidence>
<keyword evidence="10" id="KW-0812">Transmembrane</keyword>
<feature type="domain" description="PAC" evidence="13">
    <location>
        <begin position="691"/>
        <end position="743"/>
    </location>
</feature>
<evidence type="ECO:0000256" key="6">
    <source>
        <dbReference type="ARBA" id="ARBA00022741"/>
    </source>
</evidence>
<evidence type="ECO:0000259" key="11">
    <source>
        <dbReference type="PROSITE" id="PS50109"/>
    </source>
</evidence>
<evidence type="ECO:0000259" key="12">
    <source>
        <dbReference type="PROSITE" id="PS50112"/>
    </source>
</evidence>
<organism evidence="15 16">
    <name type="scientific">Candidatus Brocadia fulgida</name>
    <dbReference type="NCBI Taxonomy" id="380242"/>
    <lineage>
        <taxon>Bacteria</taxon>
        <taxon>Pseudomonadati</taxon>
        <taxon>Planctomycetota</taxon>
        <taxon>Candidatus Brocadiia</taxon>
        <taxon>Candidatus Brocadiales</taxon>
        <taxon>Candidatus Brocadiaceae</taxon>
        <taxon>Candidatus Brocadia</taxon>
    </lineage>
</organism>
<keyword evidence="9" id="KW-0902">Two-component regulatory system</keyword>
<comment type="caution">
    <text evidence="15">The sequence shown here is derived from an EMBL/GenBank/DDBJ whole genome shotgun (WGS) entry which is preliminary data.</text>
</comment>
<keyword evidence="5" id="KW-0808">Transferase</keyword>
<feature type="transmembrane region" description="Helical" evidence="10">
    <location>
        <begin position="190"/>
        <end position="213"/>
    </location>
</feature>
<dbReference type="EC" id="2.7.13.3" evidence="3"/>
<feature type="domain" description="HAMP" evidence="14">
    <location>
        <begin position="215"/>
        <end position="267"/>
    </location>
</feature>
<dbReference type="PANTHER" id="PTHR43065:SF10">
    <property type="entry name" value="PEROXIDE STRESS-ACTIVATED HISTIDINE KINASE MAK3"/>
    <property type="match status" value="1"/>
</dbReference>
<dbReference type="SMART" id="SM00387">
    <property type="entry name" value="HATPase_c"/>
    <property type="match status" value="1"/>
</dbReference>
<keyword evidence="16" id="KW-1185">Reference proteome</keyword>
<dbReference type="Proteomes" id="UP000034954">
    <property type="component" value="Unassembled WGS sequence"/>
</dbReference>
<sequence length="1395" mass="158433">MIGIRAKLMLFMSTLVIIISTLSCVFFLIHAKRQQEETLKNFGMSLVMLLAQDHEVKYAMTYTQPAFLDAPVKRIRALDREEEIGYLRISNVQTTLMEEKTPWMGIDMKEIPIQKGRENQEILYSNCMLACSQKAFYDFSLAVTEEKTFSEEAFAAQVLEEITMKAGQHPLGFIQIGLSSHKLGKRIHRIFWKSVIPLGLIIISGGISTIIFLTKYLVSPLRQMANVTLDIAKGDLTRTVDVQSYDEIGQLSVNFNKMTRSLKKSYDDLKQEIVERRRAEGLLGFRVKIEELIAAISTNFINLPPSEVDAGIDRALQQIGEFSDVDRSYVFLNTPDGKKIDNTHEWCAKGILPQKENLQGVFVEQFPWGMEKLRRFETLHIPRINDLPEDAKAERALQQSQEVQSCVIVPMIYGGSLMGLLGFDSVRREKTWTQEDIAMLKMVAEIFVNALEHKRMEEALRKANSELELRVEERTLELSKTNAILKEEIVEHKKARDALRKYEILISEMTDLAYICDTEGNIVFVNPTFEKLTSHPPEEFIGKSFAPLFDDENYKKGMRFYTNTLEGESPRFEIYFKDTGVLCEYNNMPLRDDQGNIIGVIGIARDITERKRMENILRETNQTLQAIILASPLAITVLDSRGCVKIWNPSAERIFGWKEQEVLGHGLPIVSSDKQHEFIGLRDQVLRGESFMVELWRRRKDGSLINISLSTAPLYGHHGNVEGILGIMSDNTERQKMMNDLQQAKDYAENLIETANIMVVELDVMGNIQIFNKVAEEITGYKKEEIIGRNWFEVIVPRERNPYVWEEFSLWQSGGPLPKTMEAPVFTKLGKKRYVSWQNSEVREQGKTIGTISFGVDITEQKRNKELVERIRLMAFLKDIGIALTASEPLREMLSQCTDAVVSNLDVAFTRIWTFNEKENILELQASSGRYTHIDGAHGRIPLGKYKIGIIARDRQPHLINSVINDPHISDKEWVQREGIVAFAGYPLIVKDRLVGVIAMFAQKTITEFAYRAFVSAGDIIALGIDRKQAEEALRASERKYRMLLENLPQRVFYKDENLRYVSCNENYARDLKISPDEIAGKTDYDFYPEALAEKYRSDDKRIMMLETTEDIEEKYIRDGQEFTIHTVKTPIKDEKGKVIGVLGIFWDITEKIALQMEAIRSRHLASIGELAATVAHEINNPITGIINCAQILVNKSEKGSKGEDMGIRIVKEGKRIADIVKSLLSLARPGDRKEQKGAVCVSDIVSDTLALVDSQLKKDCIVLVLNLPHTLPRIRAHHQQIQQVFLNVISNARYALNAKYPGRHENKMLGIRGEAVTMDHGRWVKITFHDTGAGIPSDILDKVMNPFFSTKPRGKGTGLGLSISHSIVKDHGGKLLIDSVEGEFTDITIVLPSV</sequence>
<dbReference type="SUPFAM" id="SSF158472">
    <property type="entry name" value="HAMP domain-like"/>
    <property type="match status" value="1"/>
</dbReference>
<dbReference type="Gene3D" id="3.30.565.10">
    <property type="entry name" value="Histidine kinase-like ATPase, C-terminal domain"/>
    <property type="match status" value="1"/>
</dbReference>
<dbReference type="Pfam" id="PF13185">
    <property type="entry name" value="GAF_2"/>
    <property type="match status" value="1"/>
</dbReference>
<evidence type="ECO:0000256" key="10">
    <source>
        <dbReference type="SAM" id="Phobius"/>
    </source>
</evidence>
<gene>
    <name evidence="15" type="ORF">BROFUL_01822</name>
</gene>
<keyword evidence="7 15" id="KW-0418">Kinase</keyword>
<dbReference type="PROSITE" id="PS50112">
    <property type="entry name" value="PAS"/>
    <property type="match status" value="4"/>
</dbReference>
<dbReference type="Gene3D" id="1.10.287.130">
    <property type="match status" value="1"/>
</dbReference>